<organism evidence="1 2">
    <name type="scientific">Panagrolaimus davidi</name>
    <dbReference type="NCBI Taxonomy" id="227884"/>
    <lineage>
        <taxon>Eukaryota</taxon>
        <taxon>Metazoa</taxon>
        <taxon>Ecdysozoa</taxon>
        <taxon>Nematoda</taxon>
        <taxon>Chromadorea</taxon>
        <taxon>Rhabditida</taxon>
        <taxon>Tylenchina</taxon>
        <taxon>Panagrolaimomorpha</taxon>
        <taxon>Panagrolaimoidea</taxon>
        <taxon>Panagrolaimidae</taxon>
        <taxon>Panagrolaimus</taxon>
    </lineage>
</organism>
<name>A0A914PPB0_9BILA</name>
<evidence type="ECO:0000313" key="2">
    <source>
        <dbReference type="WBParaSite" id="PDA_v2.g17864.t1"/>
    </source>
</evidence>
<sequence>MLWLTTGLSLSENDLPIFNSLIRPIFYRCEFYKLNLYECSIKYGEFKSLVLTVKEIYLAEIKMKYEDGNIVMLENILEAIPNIEDFY</sequence>
<dbReference type="Proteomes" id="UP000887578">
    <property type="component" value="Unplaced"/>
</dbReference>
<evidence type="ECO:0000313" key="1">
    <source>
        <dbReference type="Proteomes" id="UP000887578"/>
    </source>
</evidence>
<keyword evidence="1" id="KW-1185">Reference proteome</keyword>
<reference evidence="2" key="1">
    <citation type="submission" date="2022-11" db="UniProtKB">
        <authorList>
            <consortium name="WormBaseParasite"/>
        </authorList>
    </citation>
    <scope>IDENTIFICATION</scope>
</reference>
<dbReference type="AlphaFoldDB" id="A0A914PPB0"/>
<protein>
    <submittedName>
        <fullName evidence="2">Uncharacterized protein</fullName>
    </submittedName>
</protein>
<dbReference type="WBParaSite" id="PDA_v2.g17864.t1">
    <property type="protein sequence ID" value="PDA_v2.g17864.t1"/>
    <property type="gene ID" value="PDA_v2.g17864"/>
</dbReference>
<accession>A0A914PPB0</accession>
<proteinExistence type="predicted"/>